<accession>A0A8H5GV59</accession>
<sequence length="390" mass="44865">MFSLIVEEIRRYKERNLPEHEFLVVRVKVGEGSYKFIQIERGYMKPKQLIRQRADRSVTSLRHYSELATATSASSSICLVNPPAADNACSVEGWPSEKSRSGAVLIQTVKFTQSQPTLFDVIIVAHCAHKHSESYRVFQRQCYWYSVIIASVLQQQNPGATSEQIITDDEVAQEFYTTSESAPDDADGDPRIPRPQTPSFVQRLTGSHRSLPDTRSWRSSNDSTDTSYLSSELAGTWKGFRIQDRLPGQTQAILKSFLQERKKHLDKIKKAGEQWDCYQNGIREARNTAVRIEALQRAEEAALEMANKEREGKEAALEMVDKERERREAALEMVDKERERREAALEMVYKERERREAALEMVDKERERREAAERELAELKKLHTQEKLGV</sequence>
<evidence type="ECO:0000256" key="1">
    <source>
        <dbReference type="SAM" id="Coils"/>
    </source>
</evidence>
<dbReference type="EMBL" id="JAACJP010000046">
    <property type="protein sequence ID" value="KAF5371515.1"/>
    <property type="molecule type" value="Genomic_DNA"/>
</dbReference>
<keyword evidence="4" id="KW-1185">Reference proteome</keyword>
<evidence type="ECO:0000256" key="2">
    <source>
        <dbReference type="SAM" id="MobiDB-lite"/>
    </source>
</evidence>
<feature type="compositionally biased region" description="Polar residues" evidence="2">
    <location>
        <begin position="197"/>
        <end position="208"/>
    </location>
</feature>
<evidence type="ECO:0000313" key="3">
    <source>
        <dbReference type="EMBL" id="KAF5371515.1"/>
    </source>
</evidence>
<name>A0A8H5GV59_9AGAR</name>
<reference evidence="3 4" key="1">
    <citation type="journal article" date="2020" name="ISME J.">
        <title>Uncovering the hidden diversity of litter-decomposition mechanisms in mushroom-forming fungi.</title>
        <authorList>
            <person name="Floudas D."/>
            <person name="Bentzer J."/>
            <person name="Ahren D."/>
            <person name="Johansson T."/>
            <person name="Persson P."/>
            <person name="Tunlid A."/>
        </authorList>
    </citation>
    <scope>NUCLEOTIDE SEQUENCE [LARGE SCALE GENOMIC DNA]</scope>
    <source>
        <strain evidence="3 4">CBS 661.87</strain>
    </source>
</reference>
<comment type="caution">
    <text evidence="3">The sequence shown here is derived from an EMBL/GenBank/DDBJ whole genome shotgun (WGS) entry which is preliminary data.</text>
</comment>
<evidence type="ECO:0000313" key="4">
    <source>
        <dbReference type="Proteomes" id="UP000565441"/>
    </source>
</evidence>
<protein>
    <submittedName>
        <fullName evidence="3">Uncharacterized protein</fullName>
    </submittedName>
</protein>
<dbReference type="Proteomes" id="UP000565441">
    <property type="component" value="Unassembled WGS sequence"/>
</dbReference>
<dbReference type="OrthoDB" id="2993336at2759"/>
<keyword evidence="1" id="KW-0175">Coiled coil</keyword>
<gene>
    <name evidence="3" type="ORF">D9615_009614</name>
</gene>
<organism evidence="3 4">
    <name type="scientific">Tricholomella constricta</name>
    <dbReference type="NCBI Taxonomy" id="117010"/>
    <lineage>
        <taxon>Eukaryota</taxon>
        <taxon>Fungi</taxon>
        <taxon>Dikarya</taxon>
        <taxon>Basidiomycota</taxon>
        <taxon>Agaricomycotina</taxon>
        <taxon>Agaricomycetes</taxon>
        <taxon>Agaricomycetidae</taxon>
        <taxon>Agaricales</taxon>
        <taxon>Tricholomatineae</taxon>
        <taxon>Lyophyllaceae</taxon>
        <taxon>Tricholomella</taxon>
    </lineage>
</organism>
<feature type="region of interest" description="Disordered" evidence="2">
    <location>
        <begin position="178"/>
        <end position="225"/>
    </location>
</feature>
<proteinExistence type="predicted"/>
<dbReference type="AlphaFoldDB" id="A0A8H5GV59"/>
<feature type="coiled-coil region" evidence="1">
    <location>
        <begin position="291"/>
        <end position="382"/>
    </location>
</feature>